<feature type="domain" description="MYND-type" evidence="6">
    <location>
        <begin position="115"/>
        <end position="153"/>
    </location>
</feature>
<accession>A0A2B7XXS5</accession>
<dbReference type="SUPFAM" id="SSF144232">
    <property type="entry name" value="HIT/MYND zinc finger-like"/>
    <property type="match status" value="1"/>
</dbReference>
<evidence type="ECO:0000313" key="8">
    <source>
        <dbReference type="Proteomes" id="UP000224634"/>
    </source>
</evidence>
<feature type="compositionally biased region" description="Basic and acidic residues" evidence="5">
    <location>
        <begin position="14"/>
        <end position="28"/>
    </location>
</feature>
<proteinExistence type="predicted"/>
<reference evidence="7 8" key="1">
    <citation type="submission" date="2017-10" db="EMBL/GenBank/DDBJ databases">
        <title>Comparative genomics in systemic dimorphic fungi from Ajellomycetaceae.</title>
        <authorList>
            <person name="Munoz J.F."/>
            <person name="Mcewen J.G."/>
            <person name="Clay O.K."/>
            <person name="Cuomo C.A."/>
        </authorList>
    </citation>
    <scope>NUCLEOTIDE SEQUENCE [LARGE SCALE GENOMIC DNA]</scope>
    <source>
        <strain evidence="7 8">UAMH7299</strain>
    </source>
</reference>
<feature type="region of interest" description="Disordered" evidence="5">
    <location>
        <begin position="14"/>
        <end position="35"/>
    </location>
</feature>
<keyword evidence="8" id="KW-1185">Reference proteome</keyword>
<evidence type="ECO:0000313" key="7">
    <source>
        <dbReference type="EMBL" id="PGH13729.1"/>
    </source>
</evidence>
<evidence type="ECO:0000256" key="3">
    <source>
        <dbReference type="ARBA" id="ARBA00022833"/>
    </source>
</evidence>
<evidence type="ECO:0000259" key="6">
    <source>
        <dbReference type="PROSITE" id="PS50865"/>
    </source>
</evidence>
<evidence type="ECO:0000256" key="5">
    <source>
        <dbReference type="SAM" id="MobiDB-lite"/>
    </source>
</evidence>
<keyword evidence="2 4" id="KW-0863">Zinc-finger</keyword>
<sequence length="346" mass="39446">MAVQHTRDILRDEAIKNDVSHRDAEKESVMAAPVPPRYSRETTLFNSVVEDPRFLAREAEWLTLSRKRARETKITPSNDKSLVNSDVTRDSACVLRVNVEGPKGEKGEYASPTACTFCKNTCELAHICQKCGIAAYCNLDCYRSDWHRHKFSCNLGRPTDATDYLVLACHTNEFPQEDEVAKQYGFMCFASGNNRWRLFELYRRLVIQCGIDEQELRSAVELNRLKEMLTVRCFQAGDPIVLSDMKWLESEEGFGANGEGLGPTVLFEAAREELLSPDERKVPIVELQPPEKREALVFYAQVRNGFKPDVDEDNWISLGFCTAVEPESEQRLAWAYGLLVGRCRFR</sequence>
<dbReference type="PROSITE" id="PS01360">
    <property type="entry name" value="ZF_MYND_1"/>
    <property type="match status" value="1"/>
</dbReference>
<protein>
    <recommendedName>
        <fullName evidence="6">MYND-type domain-containing protein</fullName>
    </recommendedName>
</protein>
<keyword evidence="1" id="KW-0479">Metal-binding</keyword>
<gene>
    <name evidence="7" type="ORF">AJ80_06234</name>
</gene>
<dbReference type="InterPro" id="IPR002893">
    <property type="entry name" value="Znf_MYND"/>
</dbReference>
<dbReference type="OrthoDB" id="4354294at2759"/>
<dbReference type="Proteomes" id="UP000224634">
    <property type="component" value="Unassembled WGS sequence"/>
</dbReference>
<keyword evidence="3" id="KW-0862">Zinc</keyword>
<dbReference type="GO" id="GO:0008270">
    <property type="term" value="F:zinc ion binding"/>
    <property type="evidence" value="ECO:0007669"/>
    <property type="project" value="UniProtKB-KW"/>
</dbReference>
<dbReference type="PROSITE" id="PS50865">
    <property type="entry name" value="ZF_MYND_2"/>
    <property type="match status" value="1"/>
</dbReference>
<evidence type="ECO:0000256" key="4">
    <source>
        <dbReference type="PROSITE-ProRule" id="PRU00134"/>
    </source>
</evidence>
<dbReference type="EMBL" id="PDNA01000101">
    <property type="protein sequence ID" value="PGH13729.1"/>
    <property type="molecule type" value="Genomic_DNA"/>
</dbReference>
<evidence type="ECO:0000256" key="2">
    <source>
        <dbReference type="ARBA" id="ARBA00022771"/>
    </source>
</evidence>
<dbReference type="Gene3D" id="6.10.140.2220">
    <property type="match status" value="1"/>
</dbReference>
<evidence type="ECO:0000256" key="1">
    <source>
        <dbReference type="ARBA" id="ARBA00022723"/>
    </source>
</evidence>
<dbReference type="STRING" id="1447883.A0A2B7XXS5"/>
<organism evidence="7 8">
    <name type="scientific">Polytolypa hystricis (strain UAMH7299)</name>
    <dbReference type="NCBI Taxonomy" id="1447883"/>
    <lineage>
        <taxon>Eukaryota</taxon>
        <taxon>Fungi</taxon>
        <taxon>Dikarya</taxon>
        <taxon>Ascomycota</taxon>
        <taxon>Pezizomycotina</taxon>
        <taxon>Eurotiomycetes</taxon>
        <taxon>Eurotiomycetidae</taxon>
        <taxon>Onygenales</taxon>
        <taxon>Onygenales incertae sedis</taxon>
        <taxon>Polytolypa</taxon>
    </lineage>
</organism>
<dbReference type="AlphaFoldDB" id="A0A2B7XXS5"/>
<comment type="caution">
    <text evidence="7">The sequence shown here is derived from an EMBL/GenBank/DDBJ whole genome shotgun (WGS) entry which is preliminary data.</text>
</comment>
<name>A0A2B7XXS5_POLH7</name>